<protein>
    <submittedName>
        <fullName evidence="3">NAD(P)H-dependent oxidoreductase</fullName>
    </submittedName>
</protein>
<comment type="caution">
    <text evidence="3">The sequence shown here is derived from an EMBL/GenBank/DDBJ whole genome shotgun (WGS) entry which is preliminary data.</text>
</comment>
<reference evidence="3" key="1">
    <citation type="submission" date="2021-04" db="EMBL/GenBank/DDBJ databases">
        <title>Sequencing of actinobacteria type strains.</title>
        <authorList>
            <person name="Nguyen G.-S."/>
            <person name="Wentzel A."/>
        </authorList>
    </citation>
    <scope>NUCLEOTIDE SEQUENCE</scope>
    <source>
        <strain evidence="3">DSM 42095</strain>
    </source>
</reference>
<keyword evidence="4" id="KW-1185">Reference proteome</keyword>
<dbReference type="PANTHER" id="PTHR30543:SF21">
    <property type="entry name" value="NAD(P)H-DEPENDENT FMN REDUCTASE LOT6"/>
    <property type="match status" value="1"/>
</dbReference>
<dbReference type="Gene3D" id="3.40.50.360">
    <property type="match status" value="1"/>
</dbReference>
<evidence type="ECO:0000259" key="2">
    <source>
        <dbReference type="Pfam" id="PF03358"/>
    </source>
</evidence>
<name>A0A8T4IJ26_9ACTN</name>
<organism evidence="3 4">
    <name type="scientific">Streptomyces daliensis</name>
    <dbReference type="NCBI Taxonomy" id="299421"/>
    <lineage>
        <taxon>Bacteria</taxon>
        <taxon>Bacillati</taxon>
        <taxon>Actinomycetota</taxon>
        <taxon>Actinomycetes</taxon>
        <taxon>Kitasatosporales</taxon>
        <taxon>Streptomycetaceae</taxon>
        <taxon>Streptomyces</taxon>
    </lineage>
</organism>
<dbReference type="GO" id="GO:0010181">
    <property type="term" value="F:FMN binding"/>
    <property type="evidence" value="ECO:0007669"/>
    <property type="project" value="TreeGrafter"/>
</dbReference>
<dbReference type="Pfam" id="PF03358">
    <property type="entry name" value="FMN_red"/>
    <property type="match status" value="1"/>
</dbReference>
<dbReference type="GO" id="GO:0016491">
    <property type="term" value="F:oxidoreductase activity"/>
    <property type="evidence" value="ECO:0007669"/>
    <property type="project" value="InterPro"/>
</dbReference>
<dbReference type="EMBL" id="JAGSMN010000047">
    <property type="protein sequence ID" value="MBR7671915.1"/>
    <property type="molecule type" value="Genomic_DNA"/>
</dbReference>
<evidence type="ECO:0000256" key="1">
    <source>
        <dbReference type="SAM" id="MobiDB-lite"/>
    </source>
</evidence>
<feature type="compositionally biased region" description="Low complexity" evidence="1">
    <location>
        <begin position="1"/>
        <end position="21"/>
    </location>
</feature>
<sequence>MSTATATVTASATPEARAATTTEDDGEDVLRLAVIVGSVREGRFGPVVSDWFAAEAREHGGFDVDLIDLAEAEHVLPVAFPDFSAPLPAGVEAVRDGLSRRLGNADAFVVVTPEYNHSFPAPLKNTIDWFHGEWAAKPVGFVSYGGMSGGLRAVEQLRQVFPELHAVTVRDALSFHMAWERFDEDGRPHDAKDTGEAARTMLGQLEWWGRALREARTRTPYGSAR</sequence>
<proteinExistence type="predicted"/>
<feature type="region of interest" description="Disordered" evidence="1">
    <location>
        <begin position="1"/>
        <end position="23"/>
    </location>
</feature>
<dbReference type="SUPFAM" id="SSF52218">
    <property type="entry name" value="Flavoproteins"/>
    <property type="match status" value="1"/>
</dbReference>
<dbReference type="GO" id="GO:0005829">
    <property type="term" value="C:cytosol"/>
    <property type="evidence" value="ECO:0007669"/>
    <property type="project" value="TreeGrafter"/>
</dbReference>
<dbReference type="PANTHER" id="PTHR30543">
    <property type="entry name" value="CHROMATE REDUCTASE"/>
    <property type="match status" value="1"/>
</dbReference>
<dbReference type="InterPro" id="IPR029039">
    <property type="entry name" value="Flavoprotein-like_sf"/>
</dbReference>
<gene>
    <name evidence="3" type="ORF">KDA82_02440</name>
</gene>
<dbReference type="AlphaFoldDB" id="A0A8T4IJ26"/>
<evidence type="ECO:0000313" key="3">
    <source>
        <dbReference type="EMBL" id="MBR7671915.1"/>
    </source>
</evidence>
<evidence type="ECO:0000313" key="4">
    <source>
        <dbReference type="Proteomes" id="UP000675554"/>
    </source>
</evidence>
<dbReference type="InterPro" id="IPR050712">
    <property type="entry name" value="NAD(P)H-dep_reductase"/>
</dbReference>
<feature type="domain" description="NADPH-dependent FMN reductase-like" evidence="2">
    <location>
        <begin position="31"/>
        <end position="179"/>
    </location>
</feature>
<accession>A0A8T4IJ26</accession>
<dbReference type="Proteomes" id="UP000675554">
    <property type="component" value="Unassembled WGS sequence"/>
</dbReference>
<dbReference type="InterPro" id="IPR005025">
    <property type="entry name" value="FMN_Rdtase-like_dom"/>
</dbReference>